<dbReference type="RefSeq" id="XP_025063553.1">
    <property type="nucleotide sequence ID" value="XM_025207768.1"/>
</dbReference>
<gene>
    <name evidence="3" type="primary">TMEM190</name>
</gene>
<protein>
    <submittedName>
        <fullName evidence="3">Transmembrane protein 190 isoform X2</fullName>
    </submittedName>
</protein>
<feature type="region of interest" description="Disordered" evidence="1">
    <location>
        <begin position="82"/>
        <end position="103"/>
    </location>
</feature>
<dbReference type="CTD" id="147744"/>
<feature type="compositionally biased region" description="Basic and acidic residues" evidence="1">
    <location>
        <begin position="94"/>
        <end position="103"/>
    </location>
</feature>
<reference evidence="3" key="1">
    <citation type="submission" date="2025-08" db="UniProtKB">
        <authorList>
            <consortium name="RefSeq"/>
        </authorList>
    </citation>
    <scope>IDENTIFICATION</scope>
</reference>
<keyword evidence="3" id="KW-0812">Transmembrane</keyword>
<dbReference type="AlphaFoldDB" id="A0A3Q0GZF7"/>
<dbReference type="GeneID" id="112550793"/>
<dbReference type="Proteomes" id="UP000189705">
    <property type="component" value="Unplaced"/>
</dbReference>
<name>A0A3Q0GZF7_ALLSI</name>
<organism evidence="2 3">
    <name type="scientific">Alligator sinensis</name>
    <name type="common">Chinese alligator</name>
    <dbReference type="NCBI Taxonomy" id="38654"/>
    <lineage>
        <taxon>Eukaryota</taxon>
        <taxon>Metazoa</taxon>
        <taxon>Chordata</taxon>
        <taxon>Craniata</taxon>
        <taxon>Vertebrata</taxon>
        <taxon>Euteleostomi</taxon>
        <taxon>Archelosauria</taxon>
        <taxon>Archosauria</taxon>
        <taxon>Crocodylia</taxon>
        <taxon>Alligatoridae</taxon>
        <taxon>Alligatorinae</taxon>
        <taxon>Alligator</taxon>
    </lineage>
</organism>
<keyword evidence="3" id="KW-0472">Membrane</keyword>
<sequence>MEPAITMLSMESSSAAMLGSWVGAVLGLRCCSCPSSLAGENPGVLTHIWYSGSKLKGSQAKEKPSSEWKDRDMADFLMKLMDKSDESDEEEEEQVQKRLQETE</sequence>
<evidence type="ECO:0000313" key="3">
    <source>
        <dbReference type="RefSeq" id="XP_025063553.1"/>
    </source>
</evidence>
<keyword evidence="2" id="KW-1185">Reference proteome</keyword>
<evidence type="ECO:0000256" key="1">
    <source>
        <dbReference type="SAM" id="MobiDB-lite"/>
    </source>
</evidence>
<evidence type="ECO:0000313" key="2">
    <source>
        <dbReference type="Proteomes" id="UP000189705"/>
    </source>
</evidence>
<proteinExistence type="predicted"/>
<accession>A0A3Q0GZF7</accession>